<accession>A0A177E8T3</accession>
<dbReference type="STRING" id="1795632.TH606_01965"/>
<comment type="caution">
    <text evidence="1">The sequence shown here is derived from an EMBL/GenBank/DDBJ whole genome shotgun (WGS) entry which is preliminary data.</text>
</comment>
<sequence>MFIDMSEDFGVRLKKARTEKDLRLLTQKFFKESLKGLPAGFRIEAKVLSVNPPRVIVKIPAHSEGNPIRIAQVDQLIEELENLGLEVILCYQDDLEELDVRKL</sequence>
<dbReference type="OrthoDB" id="9803274at2"/>
<proteinExistence type="predicted"/>
<dbReference type="EMBL" id="LSFI01000006">
    <property type="protein sequence ID" value="OAG28367.1"/>
    <property type="molecule type" value="Genomic_DNA"/>
</dbReference>
<dbReference type="Proteomes" id="UP000076964">
    <property type="component" value="Unassembled WGS sequence"/>
</dbReference>
<reference evidence="1 2" key="1">
    <citation type="submission" date="2016-02" db="EMBL/GenBank/DDBJ databases">
        <title>Draft genome sequence of Thermodesulfatator sp. S606.</title>
        <authorList>
            <person name="Lai Q."/>
            <person name="Cao J."/>
            <person name="Dupont S."/>
            <person name="Shao Z."/>
            <person name="Jebbar M."/>
            <person name="Alain K."/>
        </authorList>
    </citation>
    <scope>NUCLEOTIDE SEQUENCE [LARGE SCALE GENOMIC DNA]</scope>
    <source>
        <strain evidence="1 2">S606</strain>
    </source>
</reference>
<name>A0A177E8T3_9BACT</name>
<gene>
    <name evidence="1" type="ORF">TH606_01965</name>
</gene>
<protein>
    <submittedName>
        <fullName evidence="1">Uncharacterized protein</fullName>
    </submittedName>
</protein>
<organism evidence="1 2">
    <name type="scientific">Thermodesulfatator autotrophicus</name>
    <dbReference type="NCBI Taxonomy" id="1795632"/>
    <lineage>
        <taxon>Bacteria</taxon>
        <taxon>Pseudomonadati</taxon>
        <taxon>Thermodesulfobacteriota</taxon>
        <taxon>Thermodesulfobacteria</taxon>
        <taxon>Thermodesulfobacteriales</taxon>
        <taxon>Thermodesulfatatoraceae</taxon>
        <taxon>Thermodesulfatator</taxon>
    </lineage>
</organism>
<keyword evidence="2" id="KW-1185">Reference proteome</keyword>
<evidence type="ECO:0000313" key="1">
    <source>
        <dbReference type="EMBL" id="OAG28367.1"/>
    </source>
</evidence>
<dbReference type="AlphaFoldDB" id="A0A177E8T3"/>
<dbReference type="RefSeq" id="WP_068541017.1">
    <property type="nucleotide sequence ID" value="NZ_LSFI01000006.1"/>
</dbReference>
<evidence type="ECO:0000313" key="2">
    <source>
        <dbReference type="Proteomes" id="UP000076964"/>
    </source>
</evidence>